<reference evidence="1 2" key="1">
    <citation type="submission" date="2009-01" db="EMBL/GenBank/DDBJ databases">
        <authorList>
            <person name="Qin X."/>
            <person name="Bachman B."/>
            <person name="Battles P."/>
            <person name="Bell A."/>
            <person name="Bess C."/>
            <person name="Bickham C."/>
            <person name="Chaboub L."/>
            <person name="Chen D."/>
            <person name="Coyle M."/>
            <person name="Deiros D.R."/>
            <person name="Dinh H."/>
            <person name="Forbes L."/>
            <person name="Fowler G."/>
            <person name="Francisco L."/>
            <person name="Fu Q."/>
            <person name="Gubbala S."/>
            <person name="Hale W."/>
            <person name="Han Y."/>
            <person name="Hemphill L."/>
            <person name="Highlander S.K."/>
            <person name="Hirani K."/>
            <person name="Hogues M."/>
            <person name="Jackson L."/>
            <person name="Jakkamsetti A."/>
            <person name="Javaid M."/>
            <person name="Jiang H."/>
            <person name="Korchina V."/>
            <person name="Kovar C."/>
            <person name="Lara F."/>
            <person name="Lee S."/>
            <person name="Mata R."/>
            <person name="Mathew T."/>
            <person name="Moen C."/>
            <person name="Morales K."/>
            <person name="Munidasa M."/>
            <person name="Nazareth L."/>
            <person name="Ngo R."/>
            <person name="Nguyen L."/>
            <person name="Okwuonu G."/>
            <person name="Ongeri F."/>
            <person name="Patil S."/>
            <person name="Petrosino J."/>
            <person name="Pham C."/>
            <person name="Pham P."/>
            <person name="Pu L.-L."/>
            <person name="Puazo M."/>
            <person name="Raj R."/>
            <person name="Reid J."/>
            <person name="Rouhana J."/>
            <person name="Saada N."/>
            <person name="Shang Y."/>
            <person name="Simmons D."/>
            <person name="Thornton R."/>
            <person name="Warren J."/>
            <person name="Weissenberger G."/>
            <person name="Zhang J."/>
            <person name="Zhang L."/>
            <person name="Zhou C."/>
            <person name="Zhu D."/>
            <person name="Muzny D."/>
            <person name="Worley K."/>
            <person name="Gibbs R."/>
        </authorList>
    </citation>
    <scope>NUCLEOTIDE SEQUENCE [LARGE SCALE GENOMIC DNA]</scope>
    <source>
        <strain evidence="1 2">DSM 15436</strain>
    </source>
</reference>
<gene>
    <name evidence="1" type="ORF">HMPREF0044_0997</name>
</gene>
<evidence type="ECO:0000313" key="1">
    <source>
        <dbReference type="EMBL" id="EEH63978.1"/>
    </source>
</evidence>
<evidence type="ECO:0000313" key="2">
    <source>
        <dbReference type="Proteomes" id="UP000010301"/>
    </source>
</evidence>
<comment type="caution">
    <text evidence="1">The sequence shown here is derived from an EMBL/GenBank/DDBJ whole genome shotgun (WGS) entry which is preliminary data.</text>
</comment>
<sequence length="178" mass="20060">MSFISKLFKPDSPYLPTEISSVVRRYLAKTEQQRPFAKGKDQKYYFIANAGLLEVTGTEAPKQICDWFEVQQAIWAGESKRLVIRWVDPQRQPLTINLADHEQIDFMRAFDERVAATIVSVVRRKAENGTNIVASIRRRADGGLFSALVVDGCLTPTGQKMASQLERSLRDSVGLTPE</sequence>
<accession>C0W0B9</accession>
<dbReference type="RefSeq" id="WP_006546769.1">
    <property type="nucleotide sequence ID" value="NZ_DS999543.1"/>
</dbReference>
<dbReference type="OrthoDB" id="3260805at2"/>
<protein>
    <submittedName>
        <fullName evidence="1">Uncharacterized protein</fullName>
    </submittedName>
</protein>
<dbReference type="eggNOG" id="ENOG5032V3S">
    <property type="taxonomic scope" value="Bacteria"/>
</dbReference>
<keyword evidence="2" id="KW-1185">Reference proteome</keyword>
<dbReference type="Proteomes" id="UP000010301">
    <property type="component" value="Unassembled WGS sequence"/>
</dbReference>
<proteinExistence type="predicted"/>
<organism evidence="1 2">
    <name type="scientific">Gleimia coleocanis DSM 15436</name>
    <dbReference type="NCBI Taxonomy" id="525245"/>
    <lineage>
        <taxon>Bacteria</taxon>
        <taxon>Bacillati</taxon>
        <taxon>Actinomycetota</taxon>
        <taxon>Actinomycetes</taxon>
        <taxon>Actinomycetales</taxon>
        <taxon>Actinomycetaceae</taxon>
        <taxon>Gleimia</taxon>
    </lineage>
</organism>
<dbReference type="AlphaFoldDB" id="C0W0B9"/>
<dbReference type="EMBL" id="ACFG01000030">
    <property type="protein sequence ID" value="EEH63978.1"/>
    <property type="molecule type" value="Genomic_DNA"/>
</dbReference>
<dbReference type="HOGENOM" id="CLU_128041_0_0_11"/>
<name>C0W0B9_9ACTO</name>